<dbReference type="InterPro" id="IPR046867">
    <property type="entry name" value="AldOxase/xan_DH_MoCoBD2"/>
</dbReference>
<dbReference type="InterPro" id="IPR037165">
    <property type="entry name" value="AldOxase/xan_DH_Mopterin-bd_sf"/>
</dbReference>
<dbReference type="Gene3D" id="3.90.1170.50">
    <property type="entry name" value="Aldehyde oxidase/xanthine dehydrogenase, a/b hammerhead"/>
    <property type="match status" value="1"/>
</dbReference>
<dbReference type="OrthoDB" id="9758509at2"/>
<evidence type="ECO:0000313" key="2">
    <source>
        <dbReference type="EMBL" id="GGI02365.1"/>
    </source>
</evidence>
<dbReference type="PANTHER" id="PTHR11908:SF157">
    <property type="entry name" value="XANTHINE DEHYDROGENASE SUBUNIT D-RELATED"/>
    <property type="match status" value="1"/>
</dbReference>
<evidence type="ECO:0000259" key="1">
    <source>
        <dbReference type="SMART" id="SM01008"/>
    </source>
</evidence>
<dbReference type="RefSeq" id="WP_130648077.1">
    <property type="nucleotide sequence ID" value="NZ_BMHA01000001.1"/>
</dbReference>
<keyword evidence="3" id="KW-1185">Reference proteome</keyword>
<name>A0A8J3A6R7_9ACTN</name>
<comment type="caution">
    <text evidence="2">The sequence shown here is derived from an EMBL/GenBank/DDBJ whole genome shotgun (WGS) entry which is preliminary data.</text>
</comment>
<protein>
    <submittedName>
        <fullName evidence="2">Oxidoreductase</fullName>
    </submittedName>
</protein>
<dbReference type="SUPFAM" id="SSF54665">
    <property type="entry name" value="CO dehydrogenase molybdoprotein N-domain-like"/>
    <property type="match status" value="1"/>
</dbReference>
<dbReference type="PANTHER" id="PTHR11908">
    <property type="entry name" value="XANTHINE DEHYDROGENASE"/>
    <property type="match status" value="1"/>
</dbReference>
<dbReference type="Pfam" id="PF02738">
    <property type="entry name" value="MoCoBD_1"/>
    <property type="match status" value="1"/>
</dbReference>
<dbReference type="InterPro" id="IPR016208">
    <property type="entry name" value="Ald_Oxase/xanthine_DH-like"/>
</dbReference>
<dbReference type="AlphaFoldDB" id="A0A8J3A6R7"/>
<gene>
    <name evidence="2" type="ORF">GCM10011354_00110</name>
</gene>
<organism evidence="2 3">
    <name type="scientific">Egicoccus halophilus</name>
    <dbReference type="NCBI Taxonomy" id="1670830"/>
    <lineage>
        <taxon>Bacteria</taxon>
        <taxon>Bacillati</taxon>
        <taxon>Actinomycetota</taxon>
        <taxon>Nitriliruptoria</taxon>
        <taxon>Egicoccales</taxon>
        <taxon>Egicoccaceae</taxon>
        <taxon>Egicoccus</taxon>
    </lineage>
</organism>
<dbReference type="InterPro" id="IPR036856">
    <property type="entry name" value="Ald_Oxase/Xan_DH_a/b_sf"/>
</dbReference>
<evidence type="ECO:0000313" key="3">
    <source>
        <dbReference type="Proteomes" id="UP000650511"/>
    </source>
</evidence>
<dbReference type="EMBL" id="BMHA01000001">
    <property type="protein sequence ID" value="GGI02365.1"/>
    <property type="molecule type" value="Genomic_DNA"/>
</dbReference>
<dbReference type="InterPro" id="IPR000674">
    <property type="entry name" value="Ald_Oxase/Xan_DH_a/b"/>
</dbReference>
<reference evidence="2" key="2">
    <citation type="submission" date="2020-09" db="EMBL/GenBank/DDBJ databases">
        <authorList>
            <person name="Sun Q."/>
            <person name="Zhou Y."/>
        </authorList>
    </citation>
    <scope>NUCLEOTIDE SEQUENCE</scope>
    <source>
        <strain evidence="2">CGMCC 1.14988</strain>
    </source>
</reference>
<proteinExistence type="predicted"/>
<dbReference type="InterPro" id="IPR008274">
    <property type="entry name" value="AldOxase/xan_DH_MoCoBD1"/>
</dbReference>
<accession>A0A8J3A6R7</accession>
<dbReference type="SMART" id="SM01008">
    <property type="entry name" value="Ald_Xan_dh_C"/>
    <property type="match status" value="1"/>
</dbReference>
<sequence length="719" mass="76591">MNDDSVLTTLRSPDDARLTGALRYTVEESHDGALHAAFVLSPSARARVVDVALAPALAVPGVVDAFSGRDLEPRYFGRSLEDYPVLARDEVRFVGQRIAVVVAETPEAAAQGVDLVELQLVEEDPVLTVDEALAYGPARAVHRNVRAYSGSDPDHPDGNYQGGDMRADPRAQAVIDRAPAVAEATYRWERSHAAPLEPHACVVDATASRIDVRSTTKEPFRLRETLARLADVPVERVVVRPLPVGGDFGSKASPFLDAPCMIASLRNGRPVRATMSYVEELTTTSARHPGRMTIRVATDDDGMPSAVEVETLLDGGAFAAIKPQPTRVISIIGMPFAPYRLPALDERVAVTYSNTLPGGHVRAPGEMQSTFAGESHVDVLARRAGIDPLDYRVRLVSGVAYKDILERLRVVRDRWRREAAAGDERTRRRGLGLAIFQRAGGRGHTEAVASVDRDGVLIRLSVPEQGSGMYEVFRRIAADVLRLPADRIRVETAPTSDELPDRGAGASRVTVVAGQAVRDACVAVRDLLGGRPVEVTGDYWPGAVLGEGAAPVTARGTYGASGKAKPTYGGLLVDLAVDSESGHLELQRAHLVVDGGPVLDAVSYRGQLEGGFAFGLSQALYESLVSEGGQIVTGNLGDYKCAVAADMPPLTMELLPDSRQGGSSEVRGGVGELVNLGVAPAIANALADATGIRLRHLPMTANDVWDALRSGPAEENLDG</sequence>
<reference evidence="2" key="1">
    <citation type="journal article" date="2014" name="Int. J. Syst. Evol. Microbiol.">
        <title>Complete genome sequence of Corynebacterium casei LMG S-19264T (=DSM 44701T), isolated from a smear-ripened cheese.</title>
        <authorList>
            <consortium name="US DOE Joint Genome Institute (JGI-PGF)"/>
            <person name="Walter F."/>
            <person name="Albersmeier A."/>
            <person name="Kalinowski J."/>
            <person name="Ruckert C."/>
        </authorList>
    </citation>
    <scope>NUCLEOTIDE SEQUENCE</scope>
    <source>
        <strain evidence="2">CGMCC 1.14988</strain>
    </source>
</reference>
<dbReference type="SUPFAM" id="SSF56003">
    <property type="entry name" value="Molybdenum cofactor-binding domain"/>
    <property type="match status" value="1"/>
</dbReference>
<feature type="domain" description="Aldehyde oxidase/xanthine dehydrogenase a/b hammerhead" evidence="1">
    <location>
        <begin position="19"/>
        <end position="124"/>
    </location>
</feature>
<dbReference type="Pfam" id="PF01315">
    <property type="entry name" value="Ald_Xan_dh_C"/>
    <property type="match status" value="1"/>
</dbReference>
<dbReference type="Pfam" id="PF20256">
    <property type="entry name" value="MoCoBD_2"/>
    <property type="match status" value="1"/>
</dbReference>
<dbReference type="GO" id="GO:0005506">
    <property type="term" value="F:iron ion binding"/>
    <property type="evidence" value="ECO:0007669"/>
    <property type="project" value="InterPro"/>
</dbReference>
<dbReference type="Gene3D" id="3.30.365.10">
    <property type="entry name" value="Aldehyde oxidase/xanthine dehydrogenase, molybdopterin binding domain"/>
    <property type="match status" value="5"/>
</dbReference>
<dbReference type="Proteomes" id="UP000650511">
    <property type="component" value="Unassembled WGS sequence"/>
</dbReference>
<dbReference type="GO" id="GO:0016491">
    <property type="term" value="F:oxidoreductase activity"/>
    <property type="evidence" value="ECO:0007669"/>
    <property type="project" value="InterPro"/>
</dbReference>